<name>A0ABX2AW85_9BACT</name>
<dbReference type="Gene3D" id="2.40.128.640">
    <property type="match status" value="1"/>
</dbReference>
<dbReference type="GeneID" id="82157093"/>
<proteinExistence type="predicted"/>
<protein>
    <submittedName>
        <fullName evidence="1">Copper resistance protein NlpE</fullName>
    </submittedName>
</protein>
<gene>
    <name evidence="1" type="ORF">HPS55_04885</name>
</gene>
<evidence type="ECO:0000313" key="1">
    <source>
        <dbReference type="EMBL" id="NPE13667.1"/>
    </source>
</evidence>
<dbReference type="PROSITE" id="PS51257">
    <property type="entry name" value="PROKAR_LIPOPROTEIN"/>
    <property type="match status" value="1"/>
</dbReference>
<dbReference type="Pfam" id="PF04170">
    <property type="entry name" value="NlpE"/>
    <property type="match status" value="1"/>
</dbReference>
<accession>A0ABX2AW85</accession>
<sequence length="147" mass="16019">MKGFYLLAGIAVMAVVGCSGCRNKSCCYNKDGAAVVETNKAKVLPADFYGTYTGTLPCADCGGIKTRLKINRDTTYELRSEYLGKKDAVFEESGVYNIVAEDVIELITPSSGYRTYYKILDGAIALSDSTGMITKGELAEYYILKKQ</sequence>
<dbReference type="Proteomes" id="UP001193734">
    <property type="component" value="Unassembled WGS sequence"/>
</dbReference>
<dbReference type="EMBL" id="JABKKE010000006">
    <property type="protein sequence ID" value="NPE13667.1"/>
    <property type="molecule type" value="Genomic_DNA"/>
</dbReference>
<keyword evidence="2" id="KW-1185">Reference proteome</keyword>
<dbReference type="RefSeq" id="WP_172176968.1">
    <property type="nucleotide sequence ID" value="NZ_CASGIA010000002.1"/>
</dbReference>
<organism evidence="1 2">
    <name type="scientific">Xylanibacter rodentium</name>
    <dbReference type="NCBI Taxonomy" id="2736289"/>
    <lineage>
        <taxon>Bacteria</taxon>
        <taxon>Pseudomonadati</taxon>
        <taxon>Bacteroidota</taxon>
        <taxon>Bacteroidia</taxon>
        <taxon>Bacteroidales</taxon>
        <taxon>Prevotellaceae</taxon>
        <taxon>Xylanibacter</taxon>
    </lineage>
</organism>
<dbReference type="InterPro" id="IPR007298">
    <property type="entry name" value="Cu-R_lipoprotein_NlpE"/>
</dbReference>
<comment type="caution">
    <text evidence="1">The sequence shown here is derived from an EMBL/GenBank/DDBJ whole genome shotgun (WGS) entry which is preliminary data.</text>
</comment>
<reference evidence="1 2" key="1">
    <citation type="submission" date="2020-05" db="EMBL/GenBank/DDBJ databases">
        <title>Distinct polysaccharide utilization as determinants for interspecies competition between intestinal Prevotella spp.</title>
        <authorList>
            <person name="Galvez E.J.C."/>
            <person name="Iljazovic A."/>
            <person name="Strowig T."/>
        </authorList>
    </citation>
    <scope>NUCLEOTIDE SEQUENCE [LARGE SCALE GENOMIC DNA]</scope>
    <source>
        <strain evidence="1 2">PROD</strain>
    </source>
</reference>
<evidence type="ECO:0000313" key="2">
    <source>
        <dbReference type="Proteomes" id="UP001193734"/>
    </source>
</evidence>